<dbReference type="AlphaFoldDB" id="A0A7S2RAQ5"/>
<gene>
    <name evidence="2" type="ORF">QSP1433_LOCUS1420</name>
</gene>
<organism evidence="2">
    <name type="scientific">Mucochytrium quahogii</name>
    <dbReference type="NCBI Taxonomy" id="96639"/>
    <lineage>
        <taxon>Eukaryota</taxon>
        <taxon>Sar</taxon>
        <taxon>Stramenopiles</taxon>
        <taxon>Bigyra</taxon>
        <taxon>Labyrinthulomycetes</taxon>
        <taxon>Thraustochytrida</taxon>
        <taxon>Thraustochytriidae</taxon>
        <taxon>Mucochytrium</taxon>
    </lineage>
</organism>
<proteinExistence type="predicted"/>
<keyword evidence="1" id="KW-0812">Transmembrane</keyword>
<feature type="transmembrane region" description="Helical" evidence="1">
    <location>
        <begin position="105"/>
        <end position="124"/>
    </location>
</feature>
<accession>A0A7S2RAQ5</accession>
<keyword evidence="1" id="KW-0472">Membrane</keyword>
<evidence type="ECO:0000313" key="2">
    <source>
        <dbReference type="EMBL" id="CAD9665608.1"/>
    </source>
</evidence>
<feature type="transmembrane region" description="Helical" evidence="1">
    <location>
        <begin position="203"/>
        <end position="226"/>
    </location>
</feature>
<evidence type="ECO:0000256" key="1">
    <source>
        <dbReference type="SAM" id="Phobius"/>
    </source>
</evidence>
<reference evidence="2" key="1">
    <citation type="submission" date="2021-01" db="EMBL/GenBank/DDBJ databases">
        <authorList>
            <person name="Corre E."/>
            <person name="Pelletier E."/>
            <person name="Niang G."/>
            <person name="Scheremetjew M."/>
            <person name="Finn R."/>
            <person name="Kale V."/>
            <person name="Holt S."/>
            <person name="Cochrane G."/>
            <person name="Meng A."/>
            <person name="Brown T."/>
            <person name="Cohen L."/>
        </authorList>
    </citation>
    <scope>NUCLEOTIDE SEQUENCE</scope>
    <source>
        <strain evidence="2">NY070348D</strain>
    </source>
</reference>
<feature type="transmembrane region" description="Helical" evidence="1">
    <location>
        <begin position="17"/>
        <end position="36"/>
    </location>
</feature>
<feature type="transmembrane region" description="Helical" evidence="1">
    <location>
        <begin position="68"/>
        <end position="89"/>
    </location>
</feature>
<feature type="transmembrane region" description="Helical" evidence="1">
    <location>
        <begin position="136"/>
        <end position="157"/>
    </location>
</feature>
<dbReference type="EMBL" id="HBHK01002440">
    <property type="protein sequence ID" value="CAD9665608.1"/>
    <property type="molecule type" value="Transcribed_RNA"/>
</dbReference>
<keyword evidence="1" id="KW-1133">Transmembrane helix</keyword>
<protein>
    <submittedName>
        <fullName evidence="2">Uncharacterized protein</fullName>
    </submittedName>
</protein>
<sequence>MTKVNPNISHADDALEIIGFGMTVLLCMLTYHYSLISEARKTDRHYWNSVSAVDLRYGSNAAIVSRTLLGFFRFGAWAYCISMWTMFFLEDSCCGQLERLETWNFALLTMFFSLGLFVSAKTVSPSGSLRWWEKTFVVLYEVELPMCWFVFGVYWQYSAKTHDSIFPTSSRSLNDVFTIMNAVLILLELVLNRIIISSRRWMFFTYLFVLYLVYMVVSEVAHGNGYYLYEPQGFLKLDTKTSLPKIIWLLIALFGCHYGMCIVTTIKQYIWLTPLHHPIEGAINIDPMVNTDNPDTLQVPGTPGSDASAPLLTS</sequence>
<feature type="transmembrane region" description="Helical" evidence="1">
    <location>
        <begin position="246"/>
        <end position="266"/>
    </location>
</feature>
<feature type="transmembrane region" description="Helical" evidence="1">
    <location>
        <begin position="177"/>
        <end position="196"/>
    </location>
</feature>
<name>A0A7S2RAQ5_9STRA</name>